<gene>
    <name evidence="1" type="ORF">METZ01_LOCUS489191</name>
</gene>
<proteinExistence type="predicted"/>
<dbReference type="EMBL" id="UINC01212143">
    <property type="protein sequence ID" value="SVE36337.1"/>
    <property type="molecule type" value="Genomic_DNA"/>
</dbReference>
<protein>
    <submittedName>
        <fullName evidence="1">Uncharacterized protein</fullName>
    </submittedName>
</protein>
<dbReference type="NCBIfam" id="TIGR01444">
    <property type="entry name" value="fkbM_fam"/>
    <property type="match status" value="1"/>
</dbReference>
<dbReference type="AlphaFoldDB" id="A0A383CVJ0"/>
<evidence type="ECO:0000313" key="1">
    <source>
        <dbReference type="EMBL" id="SVE36337.1"/>
    </source>
</evidence>
<name>A0A383CVJ0_9ZZZZ</name>
<organism evidence="1">
    <name type="scientific">marine metagenome</name>
    <dbReference type="NCBI Taxonomy" id="408172"/>
    <lineage>
        <taxon>unclassified sequences</taxon>
        <taxon>metagenomes</taxon>
        <taxon>ecological metagenomes</taxon>
    </lineage>
</organism>
<dbReference type="SUPFAM" id="SSF53335">
    <property type="entry name" value="S-adenosyl-L-methionine-dependent methyltransferases"/>
    <property type="match status" value="1"/>
</dbReference>
<dbReference type="Gene3D" id="3.40.50.150">
    <property type="entry name" value="Vaccinia Virus protein VP39"/>
    <property type="match status" value="1"/>
</dbReference>
<dbReference type="InterPro" id="IPR029063">
    <property type="entry name" value="SAM-dependent_MTases_sf"/>
</dbReference>
<reference evidence="1" key="1">
    <citation type="submission" date="2018-05" db="EMBL/GenBank/DDBJ databases">
        <authorList>
            <person name="Lanie J.A."/>
            <person name="Ng W.-L."/>
            <person name="Kazmierczak K.M."/>
            <person name="Andrzejewski T.M."/>
            <person name="Davidsen T.M."/>
            <person name="Wayne K.J."/>
            <person name="Tettelin H."/>
            <person name="Glass J.I."/>
            <person name="Rusch D."/>
            <person name="Podicherti R."/>
            <person name="Tsui H.-C.T."/>
            <person name="Winkler M.E."/>
        </authorList>
    </citation>
    <scope>NUCLEOTIDE SEQUENCE</scope>
</reference>
<dbReference type="InterPro" id="IPR006342">
    <property type="entry name" value="FkbM_mtfrase"/>
</dbReference>
<accession>A0A383CVJ0</accession>
<sequence length="153" mass="17564">MGKKKRIITRDKISYLIDLNEGIDLGIFLKIKNEKKLFNIKNILKNNKNISLVDIGANIGSVALPLARLFNKSNIIAIEPTIYAFKKLKKNISLNSNLKKRIKTFNFFISNNNKRIKYVHSSWNFSDENNKHKIHLGSLKKNTPKIISLDGLN</sequence>